<dbReference type="PANTHER" id="PTHR41244:SF1">
    <property type="entry name" value="GLYCOSYLTRANSFERASE"/>
    <property type="match status" value="1"/>
</dbReference>
<accession>A0A9X9X1J0</accession>
<dbReference type="SUPFAM" id="SSF53756">
    <property type="entry name" value="UDP-Glycosyltransferase/glycogen phosphorylase"/>
    <property type="match status" value="1"/>
</dbReference>
<keyword evidence="5" id="KW-1185">Reference proteome</keyword>
<dbReference type="Pfam" id="PF00535">
    <property type="entry name" value="Glycos_transf_2"/>
    <property type="match status" value="1"/>
</dbReference>
<dbReference type="InterPro" id="IPR001296">
    <property type="entry name" value="Glyco_trans_1"/>
</dbReference>
<dbReference type="Pfam" id="PF14307">
    <property type="entry name" value="Glyco_tran_WbsX"/>
    <property type="match status" value="1"/>
</dbReference>
<dbReference type="EMBL" id="JAAEDM010000065">
    <property type="protein sequence ID" value="MBR0673269.1"/>
    <property type="molecule type" value="Genomic_DNA"/>
</dbReference>
<dbReference type="PANTHER" id="PTHR41244">
    <property type="entry name" value="RHAMNAN SYNTHESIS F"/>
    <property type="match status" value="1"/>
</dbReference>
<feature type="domain" description="Glycosyl transferase family 1" evidence="2">
    <location>
        <begin position="768"/>
        <end position="935"/>
    </location>
</feature>
<dbReference type="Gene3D" id="3.90.550.10">
    <property type="entry name" value="Spore Coat Polysaccharide Biosynthesis Protein SpsA, Chain A"/>
    <property type="match status" value="1"/>
</dbReference>
<dbReference type="CDD" id="cd11579">
    <property type="entry name" value="Glyco_tran_WbsX"/>
    <property type="match status" value="1"/>
</dbReference>
<evidence type="ECO:0000256" key="1">
    <source>
        <dbReference type="SAM" id="MobiDB-lite"/>
    </source>
</evidence>
<evidence type="ECO:0000259" key="3">
    <source>
        <dbReference type="Pfam" id="PF00535"/>
    </source>
</evidence>
<gene>
    <name evidence="4" type="ORF">GXW76_18990</name>
</gene>
<name>A0A9X9X1J0_9PROT</name>
<evidence type="ECO:0000259" key="2">
    <source>
        <dbReference type="Pfam" id="PF00534"/>
    </source>
</evidence>
<dbReference type="InterPro" id="IPR032719">
    <property type="entry name" value="WbsX"/>
</dbReference>
<feature type="compositionally biased region" description="Basic residues" evidence="1">
    <location>
        <begin position="1249"/>
        <end position="1262"/>
    </location>
</feature>
<dbReference type="InterPro" id="IPR001173">
    <property type="entry name" value="Glyco_trans_2-like"/>
</dbReference>
<dbReference type="Pfam" id="PF00534">
    <property type="entry name" value="Glycos_transf_1"/>
    <property type="match status" value="1"/>
</dbReference>
<dbReference type="SUPFAM" id="SSF53448">
    <property type="entry name" value="Nucleotide-diphospho-sugar transferases"/>
    <property type="match status" value="1"/>
</dbReference>
<dbReference type="AlphaFoldDB" id="A0A9X9X1J0"/>
<feature type="domain" description="Glycosyltransferase 2-like" evidence="3">
    <location>
        <begin position="966"/>
        <end position="1074"/>
    </location>
</feature>
<proteinExistence type="predicted"/>
<dbReference type="Gene3D" id="3.20.20.80">
    <property type="entry name" value="Glycosidases"/>
    <property type="match status" value="1"/>
</dbReference>
<evidence type="ECO:0000313" key="4">
    <source>
        <dbReference type="EMBL" id="MBR0673269.1"/>
    </source>
</evidence>
<dbReference type="GO" id="GO:0016757">
    <property type="term" value="F:glycosyltransferase activity"/>
    <property type="evidence" value="ECO:0007669"/>
    <property type="project" value="InterPro"/>
</dbReference>
<sequence length="1262" mass="140494">MTREALRAMRMAALARSGLFDAEYYLASYPDIATAGSEPFEHFFDHGYTEGRRPNPYFDPLWYLSQYPDVAQGGLNPLLHYALHGDAEGRRAGPFFDTRWYRGRYEVPAGETALAHWLKHRASGRCSPVPEFDVDYYLGRNPDVAAAGVDPFEHFWCQGYKEGRNPSAEFDVRFYAHRYLRGDLSENPFAHWLAHRHEPGVHGRLPDDEATVPREVKRFTRPGPDFEDFRPLPADAPRRVKLLAYYLPQFHAFEQNDAWWGKGFTEWTNVPRGLPRFKGHYQPRVPRDLGFYTLQGDEIFRRQVEMAKAGGVHGFVFYWYWFNGTRLMEKPVERFLADPSIDMPFCLMWANENWTRRWDGAESEVLISQDYRPDDDERMVAEFARHFRDARYIRVGGRPVLMVYRPALIPETKSTIARWRHLFREKHGEDPLLVMAQGFGDTDPRPYGLDGAIEFPPHKLTQNLEPIATGLDILDPDFTGKVHQYESVVRVSIEEPPPPFPLIRTAVPSWDNDARRQGNGLVITGSTPAKYEAWLAALIERAAEHPFHGESFVCVNAWNEWCEGAYLEPDLHFGSAYLNATGRAVSGATRSGQDAPPRLLLVGHDAFPGGAQQLLLSIGTTLRRAFGCEIEFLLLGGGAMEPAYQRVAPTTVVAGEAALAARITAAAARGFRHAIVNTTAAGLAVAALKAAGIDAVLLVHELPRLIREKHLAEPARAGISAARRVVFPAPFVREEVLGTLGLPEDERFLLRHQGIYKNLAAPPDAEATIRAELGMAPEDRLVLGIGYADMRKGFDLFLQLWRLLRWRGRRRVHLCWLGTMDPAMQGWLAEEIAAAQATGTFHMPGHRSDVGAFLRAADAYALTSREDPFPSVALESLASGLPVVAFDRSGGMPGLLAETGAGEVVPYGDVTAMAEAFAALLRTDRDDPARASDAAARQRLAAARFGWRPYVRDLLHLAVPDLASVSVVVPNYNYARYMPDRLGSIFRQSHPVREVIVLDDCSTDDSLDVIPAVAARHGRDIRLEPNAVNSGSVFAQWRKAAALAQGEFLWIAEADDLSDPDFLLRAVASLKADPSIRFAFTDSSTIHADGTPMWPDYKQYYATLEPGALARSEVFGATDFVRRFLAVKNLVLNVSAVVWRRDALVEALEQCGDALSGFRMAGDWRLYLQALAAPGARVAYEAAPLNVHRRHAASVTHALDGDRHVDEIARCHAFAREAFPEAAHAGAAQRAYLAEVAAQFGLAPPPPVGKRRRARRSKSRAS</sequence>
<dbReference type="InterPro" id="IPR029044">
    <property type="entry name" value="Nucleotide-diphossugar_trans"/>
</dbReference>
<protein>
    <submittedName>
        <fullName evidence="4">Glycosyltransferase</fullName>
    </submittedName>
</protein>
<reference evidence="4" key="2">
    <citation type="journal article" date="2021" name="Syst. Appl. Microbiol.">
        <title>Roseomonas hellenica sp. nov., isolated from roots of wild-growing Alkanna tinctoria.</title>
        <authorList>
            <person name="Rat A."/>
            <person name="Naranjo H.D."/>
            <person name="Lebbe L."/>
            <person name="Cnockaert M."/>
            <person name="Krigas N."/>
            <person name="Grigoriadou K."/>
            <person name="Maloupa E."/>
            <person name="Willems A."/>
        </authorList>
    </citation>
    <scope>NUCLEOTIDE SEQUENCE</scope>
    <source>
        <strain evidence="4">LMG 31231</strain>
    </source>
</reference>
<comment type="caution">
    <text evidence="4">The sequence shown here is derived from an EMBL/GenBank/DDBJ whole genome shotgun (WGS) entry which is preliminary data.</text>
</comment>
<organism evidence="4 5">
    <name type="scientific">Neoroseomonas soli</name>
    <dbReference type="NCBI Taxonomy" id="1081025"/>
    <lineage>
        <taxon>Bacteria</taxon>
        <taxon>Pseudomonadati</taxon>
        <taxon>Pseudomonadota</taxon>
        <taxon>Alphaproteobacteria</taxon>
        <taxon>Acetobacterales</taxon>
        <taxon>Acetobacteraceae</taxon>
        <taxon>Neoroseomonas</taxon>
    </lineage>
</organism>
<evidence type="ECO:0000313" key="5">
    <source>
        <dbReference type="Proteomes" id="UP001138751"/>
    </source>
</evidence>
<dbReference type="CDD" id="cd03801">
    <property type="entry name" value="GT4_PimA-like"/>
    <property type="match status" value="1"/>
</dbReference>
<feature type="region of interest" description="Disordered" evidence="1">
    <location>
        <begin position="1241"/>
        <end position="1262"/>
    </location>
</feature>
<dbReference type="Gene3D" id="3.40.50.2000">
    <property type="entry name" value="Glycogen Phosphorylase B"/>
    <property type="match status" value="1"/>
</dbReference>
<reference evidence="4" key="1">
    <citation type="submission" date="2020-01" db="EMBL/GenBank/DDBJ databases">
        <authorList>
            <person name="Rat A."/>
        </authorList>
    </citation>
    <scope>NUCLEOTIDE SEQUENCE</scope>
    <source>
        <strain evidence="4">LMG 31231</strain>
    </source>
</reference>
<dbReference type="Proteomes" id="UP001138751">
    <property type="component" value="Unassembled WGS sequence"/>
</dbReference>